<sequence>MSSWDIRNGSSVMEFIFVGFSVTRNSQLGLFFLFIAAYLFTILANVTIIIVVVLNHQLHTPMYFFLSNLSFLDIWYVTVTVPRLLVDLLIGKKPISIMACFTQFYFFFVCGATENFLLMLMGYDRYLAICRPLHYLTIMNTSACIRLVTSCWTMGFLVVIVPMVLIANLSFCGPHELDHIFCDFSPLLRLSCTDTSSTEAIFYALAWAVLLGCCVFTMVSYVFIISTIVQISSDTGRSKMFSTCAGHLTVVLIYYATSTFTYIRPSARNSFAMDKAVSVFYTIVTPILNPIIYSLRNKDMKVALRKTLRNWDNSLGKGHVGKVSLS</sequence>
<proteinExistence type="inferred from homology"/>
<dbReference type="KEGG" id="asn:112548912"/>
<accession>A0A3Q0FVU5</accession>
<feature type="domain" description="G-protein coupled receptors family 1 profile" evidence="16">
    <location>
        <begin position="44"/>
        <end position="293"/>
    </location>
</feature>
<feature type="transmembrane region" description="Helical" evidence="15">
    <location>
        <begin position="104"/>
        <end position="123"/>
    </location>
</feature>
<comment type="subcellular location">
    <subcellularLocation>
        <location evidence="1 15">Cell membrane</location>
        <topology evidence="1 15">Multi-pass membrane protein</topology>
    </subcellularLocation>
</comment>
<dbReference type="PROSITE" id="PS00237">
    <property type="entry name" value="G_PROTEIN_RECEP_F1_1"/>
    <property type="match status" value="1"/>
</dbReference>
<keyword evidence="13 14" id="KW-0807">Transducer</keyword>
<evidence type="ECO:0000256" key="15">
    <source>
        <dbReference type="RuleBase" id="RU363047"/>
    </source>
</evidence>
<reference evidence="18" key="1">
    <citation type="submission" date="2025-08" db="UniProtKB">
        <authorList>
            <consortium name="RefSeq"/>
        </authorList>
    </citation>
    <scope>IDENTIFICATION</scope>
</reference>
<dbReference type="InterPro" id="IPR017452">
    <property type="entry name" value="GPCR_Rhodpsn_7TM"/>
</dbReference>
<keyword evidence="9 15" id="KW-0472">Membrane</keyword>
<evidence type="ECO:0000256" key="2">
    <source>
        <dbReference type="ARBA" id="ARBA00010663"/>
    </source>
</evidence>
<dbReference type="InterPro" id="IPR000276">
    <property type="entry name" value="GPCR_Rhodpsn"/>
</dbReference>
<dbReference type="PROSITE" id="PS50262">
    <property type="entry name" value="G_PROTEIN_RECEP_F1_2"/>
    <property type="match status" value="1"/>
</dbReference>
<evidence type="ECO:0000256" key="11">
    <source>
        <dbReference type="ARBA" id="ARBA00023170"/>
    </source>
</evidence>
<feature type="transmembrane region" description="Helical" evidence="15">
    <location>
        <begin position="30"/>
        <end position="54"/>
    </location>
</feature>
<evidence type="ECO:0000256" key="1">
    <source>
        <dbReference type="ARBA" id="ARBA00004651"/>
    </source>
</evidence>
<feature type="transmembrane region" description="Helical" evidence="15">
    <location>
        <begin position="144"/>
        <end position="167"/>
    </location>
</feature>
<gene>
    <name evidence="18" type="primary">LOC112548912</name>
</gene>
<dbReference type="CDD" id="cd13954">
    <property type="entry name" value="7tmA_OR"/>
    <property type="match status" value="1"/>
</dbReference>
<evidence type="ECO:0000256" key="9">
    <source>
        <dbReference type="ARBA" id="ARBA00023136"/>
    </source>
</evidence>
<dbReference type="Gene3D" id="1.20.1070.10">
    <property type="entry name" value="Rhodopsin 7-helix transmembrane proteins"/>
    <property type="match status" value="1"/>
</dbReference>
<dbReference type="SUPFAM" id="SSF81321">
    <property type="entry name" value="Family A G protein-coupled receptor-like"/>
    <property type="match status" value="1"/>
</dbReference>
<keyword evidence="7 15" id="KW-1133">Transmembrane helix</keyword>
<keyword evidence="10" id="KW-1015">Disulfide bond</keyword>
<name>A0A3Q0FVU5_ALLSI</name>
<dbReference type="PRINTS" id="PR00237">
    <property type="entry name" value="GPCRRHODOPSN"/>
</dbReference>
<feature type="transmembrane region" description="Helical" evidence="15">
    <location>
        <begin position="200"/>
        <end position="228"/>
    </location>
</feature>
<comment type="similarity">
    <text evidence="2 14">Belongs to the G-protein coupled receptor 1 family.</text>
</comment>
<dbReference type="GO" id="GO:0004930">
    <property type="term" value="F:G protein-coupled receptor activity"/>
    <property type="evidence" value="ECO:0007669"/>
    <property type="project" value="UniProtKB-KW"/>
</dbReference>
<evidence type="ECO:0000256" key="14">
    <source>
        <dbReference type="RuleBase" id="RU000688"/>
    </source>
</evidence>
<dbReference type="PANTHER" id="PTHR24242:SF359">
    <property type="entry name" value="ODORANT RECEPTOR-RELATED"/>
    <property type="match status" value="1"/>
</dbReference>
<dbReference type="GO" id="GO:0005886">
    <property type="term" value="C:plasma membrane"/>
    <property type="evidence" value="ECO:0007669"/>
    <property type="project" value="UniProtKB-SubCell"/>
</dbReference>
<evidence type="ECO:0000256" key="4">
    <source>
        <dbReference type="ARBA" id="ARBA00022606"/>
    </source>
</evidence>
<dbReference type="GeneID" id="112548912"/>
<feature type="transmembrane region" description="Helical" evidence="15">
    <location>
        <begin position="240"/>
        <end position="257"/>
    </location>
</feature>
<dbReference type="InParanoid" id="A0A3Q0FVU5"/>
<dbReference type="InterPro" id="IPR000725">
    <property type="entry name" value="Olfact_rcpt"/>
</dbReference>
<feature type="transmembrane region" description="Helical" evidence="15">
    <location>
        <begin position="63"/>
        <end position="84"/>
    </location>
</feature>
<evidence type="ECO:0000256" key="6">
    <source>
        <dbReference type="ARBA" id="ARBA00022725"/>
    </source>
</evidence>
<keyword evidence="8 14" id="KW-0297">G-protein coupled receptor</keyword>
<evidence type="ECO:0000256" key="3">
    <source>
        <dbReference type="ARBA" id="ARBA00022475"/>
    </source>
</evidence>
<keyword evidence="3 15" id="KW-1003">Cell membrane</keyword>
<keyword evidence="11 14" id="KW-0675">Receptor</keyword>
<keyword evidence="12" id="KW-0325">Glycoprotein</keyword>
<dbReference type="FunFam" id="1.20.1070.10:FF:000001">
    <property type="entry name" value="Olfactory receptor"/>
    <property type="match status" value="1"/>
</dbReference>
<dbReference type="AlphaFoldDB" id="A0A3Q0FVU5"/>
<evidence type="ECO:0000313" key="18">
    <source>
        <dbReference type="RefSeq" id="XP_025051469.1"/>
    </source>
</evidence>
<protein>
    <recommendedName>
        <fullName evidence="15">Olfactory receptor</fullName>
    </recommendedName>
</protein>
<evidence type="ECO:0000313" key="17">
    <source>
        <dbReference type="Proteomes" id="UP000189705"/>
    </source>
</evidence>
<evidence type="ECO:0000256" key="5">
    <source>
        <dbReference type="ARBA" id="ARBA00022692"/>
    </source>
</evidence>
<evidence type="ECO:0000256" key="10">
    <source>
        <dbReference type="ARBA" id="ARBA00023157"/>
    </source>
</evidence>
<evidence type="ECO:0000256" key="13">
    <source>
        <dbReference type="ARBA" id="ARBA00023224"/>
    </source>
</evidence>
<dbReference type="RefSeq" id="XP_025051469.1">
    <property type="nucleotide sequence ID" value="XM_025195684.1"/>
</dbReference>
<keyword evidence="17" id="KW-1185">Reference proteome</keyword>
<keyword evidence="4 15" id="KW-0716">Sensory transduction</keyword>
<dbReference type="Proteomes" id="UP000189705">
    <property type="component" value="Unplaced"/>
</dbReference>
<dbReference type="InterPro" id="IPR050939">
    <property type="entry name" value="Olfactory_GPCR1"/>
</dbReference>
<keyword evidence="5 14" id="KW-0812">Transmembrane</keyword>
<dbReference type="GO" id="GO:0004984">
    <property type="term" value="F:olfactory receptor activity"/>
    <property type="evidence" value="ECO:0007669"/>
    <property type="project" value="InterPro"/>
</dbReference>
<evidence type="ECO:0000256" key="12">
    <source>
        <dbReference type="ARBA" id="ARBA00023180"/>
    </source>
</evidence>
<feature type="transmembrane region" description="Helical" evidence="15">
    <location>
        <begin position="277"/>
        <end position="295"/>
    </location>
</feature>
<organism evidence="17 18">
    <name type="scientific">Alligator sinensis</name>
    <name type="common">Chinese alligator</name>
    <dbReference type="NCBI Taxonomy" id="38654"/>
    <lineage>
        <taxon>Eukaryota</taxon>
        <taxon>Metazoa</taxon>
        <taxon>Chordata</taxon>
        <taxon>Craniata</taxon>
        <taxon>Vertebrata</taxon>
        <taxon>Euteleostomi</taxon>
        <taxon>Archelosauria</taxon>
        <taxon>Archosauria</taxon>
        <taxon>Crocodylia</taxon>
        <taxon>Alligatoridae</taxon>
        <taxon>Alligatorinae</taxon>
        <taxon>Alligator</taxon>
    </lineage>
</organism>
<dbReference type="PANTHER" id="PTHR24242">
    <property type="entry name" value="G-PROTEIN COUPLED RECEPTOR"/>
    <property type="match status" value="1"/>
</dbReference>
<keyword evidence="6 15" id="KW-0552">Olfaction</keyword>
<evidence type="ECO:0000256" key="7">
    <source>
        <dbReference type="ARBA" id="ARBA00022989"/>
    </source>
</evidence>
<dbReference type="Pfam" id="PF13853">
    <property type="entry name" value="7tm_4"/>
    <property type="match status" value="1"/>
</dbReference>
<evidence type="ECO:0000259" key="16">
    <source>
        <dbReference type="PROSITE" id="PS50262"/>
    </source>
</evidence>
<evidence type="ECO:0000256" key="8">
    <source>
        <dbReference type="ARBA" id="ARBA00023040"/>
    </source>
</evidence>
<dbReference type="FunFam" id="1.10.1220.70:FF:000001">
    <property type="entry name" value="Olfactory receptor"/>
    <property type="match status" value="1"/>
</dbReference>
<dbReference type="PRINTS" id="PR00245">
    <property type="entry name" value="OLFACTORYR"/>
</dbReference>